<keyword evidence="3" id="KW-1185">Reference proteome</keyword>
<dbReference type="Gene3D" id="3.15.10.50">
    <property type="match status" value="1"/>
</dbReference>
<keyword evidence="1" id="KW-0732">Signal</keyword>
<feature type="signal peptide" evidence="1">
    <location>
        <begin position="1"/>
        <end position="23"/>
    </location>
</feature>
<feature type="chain" id="PRO_5031562599" evidence="1">
    <location>
        <begin position="24"/>
        <end position="266"/>
    </location>
</feature>
<protein>
    <submittedName>
        <fullName evidence="2">Uncharacterized protein</fullName>
    </submittedName>
</protein>
<dbReference type="Pfam" id="PF16984">
    <property type="entry name" value="Grp7_allergen"/>
    <property type="match status" value="1"/>
</dbReference>
<organism evidence="2 3">
    <name type="scientific">Hermetia illucens</name>
    <name type="common">Black soldier fly</name>
    <dbReference type="NCBI Taxonomy" id="343691"/>
    <lineage>
        <taxon>Eukaryota</taxon>
        <taxon>Metazoa</taxon>
        <taxon>Ecdysozoa</taxon>
        <taxon>Arthropoda</taxon>
        <taxon>Hexapoda</taxon>
        <taxon>Insecta</taxon>
        <taxon>Pterygota</taxon>
        <taxon>Neoptera</taxon>
        <taxon>Endopterygota</taxon>
        <taxon>Diptera</taxon>
        <taxon>Brachycera</taxon>
        <taxon>Stratiomyomorpha</taxon>
        <taxon>Stratiomyidae</taxon>
        <taxon>Hermetiinae</taxon>
        <taxon>Hermetia</taxon>
    </lineage>
</organism>
<sequence length="266" mass="30090">MSSGHFISALALYVLWFACVGLCSDNMSSDANEIHQSGKERRQRGNGSSVGWTNINKEVDMALQMIWPIMVQKGYTSIELPDMTESLSVKPLFITYTARLWLTNGLLYNIQGISRDGDAMMTYHNKSFQFRADLVVRNVEFVYDYKLAVIGFQVRGKVGGAVQDTILAADFSISVEDANIRLNNFQIISFGNIDIQLKYIPIMRELSSSILRPITDLFKDRIITIVAEAVRIKLEKLIDDINENDRLHFKEFGRITLSGLIGEYKG</sequence>
<gene>
    <name evidence="2" type="ORF">HERILL_LOCUS15415</name>
</gene>
<evidence type="ECO:0000313" key="2">
    <source>
        <dbReference type="EMBL" id="CAD7093108.1"/>
    </source>
</evidence>
<dbReference type="AlphaFoldDB" id="A0A7R8Z2L8"/>
<dbReference type="InParanoid" id="A0A7R8Z2L8"/>
<name>A0A7R8Z2L8_HERIL</name>
<evidence type="ECO:0000313" key="3">
    <source>
        <dbReference type="Proteomes" id="UP000594454"/>
    </source>
</evidence>
<dbReference type="InterPro" id="IPR038602">
    <property type="entry name" value="Mite_allergen_7_sf"/>
</dbReference>
<dbReference type="InterPro" id="IPR020234">
    <property type="entry name" value="Mite_allergen_group-7"/>
</dbReference>
<accession>A0A7R8Z2L8</accession>
<reference evidence="2 3" key="1">
    <citation type="submission" date="2020-11" db="EMBL/GenBank/DDBJ databases">
        <authorList>
            <person name="Wallbank WR R."/>
            <person name="Pardo Diaz C."/>
            <person name="Kozak K."/>
            <person name="Martin S."/>
            <person name="Jiggins C."/>
            <person name="Moest M."/>
            <person name="Warren A I."/>
            <person name="Generalovic N T."/>
            <person name="Byers J.R.P. K."/>
            <person name="Montejo-Kovacevich G."/>
            <person name="Yen C E."/>
        </authorList>
    </citation>
    <scope>NUCLEOTIDE SEQUENCE [LARGE SCALE GENOMIC DNA]</scope>
</reference>
<dbReference type="Proteomes" id="UP000594454">
    <property type="component" value="Chromosome 6"/>
</dbReference>
<dbReference type="OrthoDB" id="6419576at2759"/>
<evidence type="ECO:0000256" key="1">
    <source>
        <dbReference type="SAM" id="SignalP"/>
    </source>
</evidence>
<proteinExistence type="predicted"/>
<dbReference type="EMBL" id="LR899014">
    <property type="protein sequence ID" value="CAD7093108.1"/>
    <property type="molecule type" value="Genomic_DNA"/>
</dbReference>